<dbReference type="Pfam" id="PF00816">
    <property type="entry name" value="Histone_HNS"/>
    <property type="match status" value="1"/>
</dbReference>
<comment type="subcellular location">
    <subcellularLocation>
        <location evidence="1">Cytoplasm</location>
        <location evidence="1">Nucleoid</location>
    </subcellularLocation>
</comment>
<evidence type="ECO:0000256" key="2">
    <source>
        <dbReference type="ARBA" id="ARBA00010610"/>
    </source>
</evidence>
<dbReference type="SUPFAM" id="SSF81273">
    <property type="entry name" value="H-NS histone-like proteins"/>
    <property type="match status" value="1"/>
</dbReference>
<dbReference type="PATRIC" id="fig|1454001.3.peg.2773"/>
<proteinExistence type="inferred from homology"/>
<feature type="coiled-coil region" evidence="5">
    <location>
        <begin position="8"/>
        <end position="35"/>
    </location>
</feature>
<evidence type="ECO:0000256" key="4">
    <source>
        <dbReference type="ARBA" id="ARBA00023125"/>
    </source>
</evidence>
<dbReference type="InterPro" id="IPR027444">
    <property type="entry name" value="H-NS_C_dom"/>
</dbReference>
<keyword evidence="3" id="KW-0963">Cytoplasm</keyword>
<dbReference type="STRING" id="1454001.AW08_02724"/>
<dbReference type="InterPro" id="IPR037150">
    <property type="entry name" value="H-NS_C_dom_sf"/>
</dbReference>
<accession>A0A011NNZ0</accession>
<keyword evidence="5" id="KW-0175">Coiled coil</keyword>
<dbReference type="GO" id="GO:0003677">
    <property type="term" value="F:DNA binding"/>
    <property type="evidence" value="ECO:0007669"/>
    <property type="project" value="UniProtKB-KW"/>
</dbReference>
<dbReference type="Proteomes" id="UP000020218">
    <property type="component" value="Unassembled WGS sequence"/>
</dbReference>
<gene>
    <name evidence="7" type="ORF">AW08_02724</name>
</gene>
<comment type="similarity">
    <text evidence="2">Belongs to the histone-like protein H-NS family.</text>
</comment>
<keyword evidence="8" id="KW-1185">Reference proteome</keyword>
<evidence type="ECO:0000313" key="8">
    <source>
        <dbReference type="Proteomes" id="UP000020218"/>
    </source>
</evidence>
<evidence type="ECO:0000256" key="1">
    <source>
        <dbReference type="ARBA" id="ARBA00004453"/>
    </source>
</evidence>
<sequence>MYKCGFLKEEYMASYKELLAQRALLEKQIEEARQAEVSDAIAQAKKLIAEHGLTAADLGFKVGGAAPTAARAKVAVAVKYRGPMGESWSGRGKAPNWLTSLENDGRHRSEFLV</sequence>
<protein>
    <submittedName>
        <fullName evidence="7">H-NS histone family protein</fullName>
    </submittedName>
</protein>
<evidence type="ECO:0000256" key="5">
    <source>
        <dbReference type="SAM" id="Coils"/>
    </source>
</evidence>
<dbReference type="SMART" id="SM00528">
    <property type="entry name" value="HNS"/>
    <property type="match status" value="1"/>
</dbReference>
<dbReference type="GO" id="GO:0009295">
    <property type="term" value="C:nucleoid"/>
    <property type="evidence" value="ECO:0007669"/>
    <property type="project" value="UniProtKB-SubCell"/>
</dbReference>
<dbReference type="AlphaFoldDB" id="A0A011NNZ0"/>
<dbReference type="PANTHER" id="PTHR38097:SF2">
    <property type="entry name" value="DNA-BINDING PROTEIN STPA"/>
    <property type="match status" value="1"/>
</dbReference>
<keyword evidence="4" id="KW-0238">DNA-binding</keyword>
<evidence type="ECO:0000259" key="6">
    <source>
        <dbReference type="SMART" id="SM00528"/>
    </source>
</evidence>
<organism evidence="7 8">
    <name type="scientific">Candidatus Accumulibacter adjunctus</name>
    <dbReference type="NCBI Taxonomy" id="1454001"/>
    <lineage>
        <taxon>Bacteria</taxon>
        <taxon>Pseudomonadati</taxon>
        <taxon>Pseudomonadota</taxon>
        <taxon>Betaproteobacteria</taxon>
        <taxon>Candidatus Accumulibacter</taxon>
    </lineage>
</organism>
<evidence type="ECO:0000313" key="7">
    <source>
        <dbReference type="EMBL" id="EXI66367.1"/>
    </source>
</evidence>
<dbReference type="EMBL" id="JFAX01000016">
    <property type="protein sequence ID" value="EXI66367.1"/>
    <property type="molecule type" value="Genomic_DNA"/>
</dbReference>
<dbReference type="Gene3D" id="4.10.430.10">
    <property type="entry name" value="Histone-like protein H-NS, C-terminal domain"/>
    <property type="match status" value="1"/>
</dbReference>
<evidence type="ECO:0000256" key="3">
    <source>
        <dbReference type="ARBA" id="ARBA00022490"/>
    </source>
</evidence>
<reference evidence="7" key="1">
    <citation type="submission" date="2014-02" db="EMBL/GenBank/DDBJ databases">
        <title>Expanding our view of genomic diversity in Candidatus Accumulibacter clades.</title>
        <authorList>
            <person name="Skennerton C.T."/>
            <person name="Barr J.J."/>
            <person name="Slater F.R."/>
            <person name="Bond P.L."/>
            <person name="Tyson G.W."/>
        </authorList>
    </citation>
    <scope>NUCLEOTIDE SEQUENCE [LARGE SCALE GENOMIC DNA]</scope>
</reference>
<name>A0A011NNZ0_9PROT</name>
<comment type="caution">
    <text evidence="7">The sequence shown here is derived from an EMBL/GenBank/DDBJ whole genome shotgun (WGS) entry which is preliminary data.</text>
</comment>
<feature type="domain" description="DNA-binding protein H-NS-like C-terminal" evidence="6">
    <location>
        <begin position="70"/>
        <end position="113"/>
    </location>
</feature>
<dbReference type="PANTHER" id="PTHR38097">
    <property type="match status" value="1"/>
</dbReference>